<dbReference type="CDD" id="cd07995">
    <property type="entry name" value="TPK"/>
    <property type="match status" value="1"/>
</dbReference>
<evidence type="ECO:0000313" key="8">
    <source>
        <dbReference type="EMBL" id="PPJ77193.1"/>
    </source>
</evidence>
<dbReference type="InterPro" id="IPR036759">
    <property type="entry name" value="TPK_catalytic_sf"/>
</dbReference>
<keyword evidence="10" id="KW-1185">Reference proteome</keyword>
<reference evidence="8 9" key="1">
    <citation type="submission" date="2017-11" db="EMBL/GenBank/DDBJ databases">
        <authorList>
            <person name="Founou R.C."/>
            <person name="Founou L."/>
            <person name="Allam M."/>
            <person name="Ismail A."/>
            <person name="Essack S.Y."/>
        </authorList>
    </citation>
    <scope>NUCLEOTIDE SEQUENCE [LARGE SCALE GENOMIC DNA]</scope>
    <source>
        <strain evidence="8 9">G811N2B1</strain>
    </source>
</reference>
<keyword evidence="2" id="KW-0547">Nucleotide-binding</keyword>
<evidence type="ECO:0000256" key="2">
    <source>
        <dbReference type="ARBA" id="ARBA00022741"/>
    </source>
</evidence>
<dbReference type="SUPFAM" id="SSF63999">
    <property type="entry name" value="Thiamin pyrophosphokinase, catalytic domain"/>
    <property type="match status" value="1"/>
</dbReference>
<dbReference type="EMBL" id="PGWX01000145">
    <property type="protein sequence ID" value="PPJ77193.1"/>
    <property type="molecule type" value="Genomic_DNA"/>
</dbReference>
<evidence type="ECO:0000313" key="10">
    <source>
        <dbReference type="Proteomes" id="UP001269271"/>
    </source>
</evidence>
<comment type="caution">
    <text evidence="8">The sequence shown here is derived from an EMBL/GenBank/DDBJ whole genome shotgun (WGS) entry which is preliminary data.</text>
</comment>
<dbReference type="GO" id="GO:0030975">
    <property type="term" value="F:thiamine binding"/>
    <property type="evidence" value="ECO:0007669"/>
    <property type="project" value="InterPro"/>
</dbReference>
<dbReference type="InterPro" id="IPR006282">
    <property type="entry name" value="Thi_PPkinase"/>
</dbReference>
<dbReference type="InterPro" id="IPR036371">
    <property type="entry name" value="TPK_B1-bd_sf"/>
</dbReference>
<organism evidence="8 9">
    <name type="scientific">Staphylococcus haemolyticus</name>
    <dbReference type="NCBI Taxonomy" id="1283"/>
    <lineage>
        <taxon>Bacteria</taxon>
        <taxon>Bacillati</taxon>
        <taxon>Bacillota</taxon>
        <taxon>Bacilli</taxon>
        <taxon>Bacillales</taxon>
        <taxon>Staphylococcaceae</taxon>
        <taxon>Staphylococcus</taxon>
    </lineage>
</organism>
<dbReference type="PANTHER" id="PTHR41299:SF1">
    <property type="entry name" value="THIAMINE PYROPHOSPHOKINASE"/>
    <property type="match status" value="1"/>
</dbReference>
<dbReference type="OMA" id="ITYCPEG"/>
<dbReference type="EMBL" id="JAVSOO010000001">
    <property type="protein sequence ID" value="MDT4285466.1"/>
    <property type="molecule type" value="Genomic_DNA"/>
</dbReference>
<dbReference type="GO" id="GO:0005524">
    <property type="term" value="F:ATP binding"/>
    <property type="evidence" value="ECO:0007669"/>
    <property type="project" value="UniProtKB-KW"/>
</dbReference>
<dbReference type="GO" id="GO:0016301">
    <property type="term" value="F:kinase activity"/>
    <property type="evidence" value="ECO:0007669"/>
    <property type="project" value="UniProtKB-KW"/>
</dbReference>
<protein>
    <recommendedName>
        <fullName evidence="5">Thiamine diphosphokinase</fullName>
        <ecNumber evidence="5">2.7.6.2</ecNumber>
    </recommendedName>
</protein>
<evidence type="ECO:0000313" key="9">
    <source>
        <dbReference type="Proteomes" id="UP000238153"/>
    </source>
</evidence>
<dbReference type="NCBIfam" id="TIGR01378">
    <property type="entry name" value="thi_PPkinase"/>
    <property type="match status" value="1"/>
</dbReference>
<evidence type="ECO:0000256" key="5">
    <source>
        <dbReference type="NCBIfam" id="TIGR01378"/>
    </source>
</evidence>
<dbReference type="RefSeq" id="WP_011275977.1">
    <property type="nucleotide sequence ID" value="NZ_BKAY01000002.1"/>
</dbReference>
<evidence type="ECO:0000313" key="7">
    <source>
        <dbReference type="EMBL" id="MDT4285466.1"/>
    </source>
</evidence>
<gene>
    <name evidence="8" type="ORF">CV019_02245</name>
    <name evidence="7" type="ORF">RO950_00320</name>
</gene>
<feature type="domain" description="Thiamin pyrophosphokinase thiamin-binding" evidence="6">
    <location>
        <begin position="140"/>
        <end position="205"/>
    </location>
</feature>
<dbReference type="EC" id="2.7.6.2" evidence="5"/>
<dbReference type="SUPFAM" id="SSF63862">
    <property type="entry name" value="Thiamin pyrophosphokinase, substrate-binding domain"/>
    <property type="match status" value="1"/>
</dbReference>
<reference evidence="7 10" key="2">
    <citation type="submission" date="2023-08" db="EMBL/GenBank/DDBJ databases">
        <title>Genomic surveillance of Staphylococcus haemolyticus neonatal outbreak in southern France.</title>
        <authorList>
            <person name="Magnan C."/>
            <person name="Morsli M."/>
            <person name="Thiery B."/>
            <person name="Salipante F."/>
            <person name="Attar J."/>
            <person name="Massimo D.M."/>
            <person name="Ory J."/>
            <person name="Pantel A."/>
            <person name="Lavigne J.-P."/>
        </authorList>
    </citation>
    <scope>NUCLEOTIDE SEQUENCE [LARGE SCALE GENOMIC DNA]</scope>
    <source>
        <strain evidence="7 10">NSH026</strain>
    </source>
</reference>
<sequence>MRINLLCSDRHLPSDVLATLKQDHWGGIDRGALILINHSINPVFSVGDFDSVSEEERLQLKHELNIKPVKAEKDDTDLALGVEEAVNRGFTEIHIYGATGGRLDHFMGVLQILQKPKYIEQNIIIIVEDLQNEIKLLKQGIHEIHKLQSYPYVSFIPVNEVVALSLNGFKYNLNNQPLEKGSTLTLSNEVKEKVAQIEVHDGQVLQIRSRDAN</sequence>
<name>A0A2A1KBM9_STAHA</name>
<keyword evidence="4" id="KW-0067">ATP-binding</keyword>
<dbReference type="GO" id="GO:0009229">
    <property type="term" value="P:thiamine diphosphate biosynthetic process"/>
    <property type="evidence" value="ECO:0007669"/>
    <property type="project" value="InterPro"/>
</dbReference>
<proteinExistence type="predicted"/>
<evidence type="ECO:0000259" key="6">
    <source>
        <dbReference type="SMART" id="SM00983"/>
    </source>
</evidence>
<dbReference type="InterPro" id="IPR007373">
    <property type="entry name" value="Thiamin_PyroPKinase_B1-bd"/>
</dbReference>
<dbReference type="SMART" id="SM00983">
    <property type="entry name" value="TPK_B1_binding"/>
    <property type="match status" value="1"/>
</dbReference>
<evidence type="ECO:0000256" key="3">
    <source>
        <dbReference type="ARBA" id="ARBA00022777"/>
    </source>
</evidence>
<dbReference type="Gene3D" id="3.40.50.10240">
    <property type="entry name" value="Thiamin pyrophosphokinase, catalytic domain"/>
    <property type="match status" value="1"/>
</dbReference>
<accession>A0A2A1KBM9</accession>
<dbReference type="Proteomes" id="UP000238153">
    <property type="component" value="Unassembled WGS sequence"/>
</dbReference>
<evidence type="ECO:0000256" key="4">
    <source>
        <dbReference type="ARBA" id="ARBA00022840"/>
    </source>
</evidence>
<dbReference type="Proteomes" id="UP001269271">
    <property type="component" value="Unassembled WGS sequence"/>
</dbReference>
<keyword evidence="1 7" id="KW-0808">Transferase</keyword>
<dbReference type="GO" id="GO:0006772">
    <property type="term" value="P:thiamine metabolic process"/>
    <property type="evidence" value="ECO:0007669"/>
    <property type="project" value="UniProtKB-UniRule"/>
</dbReference>
<dbReference type="GO" id="GO:0004788">
    <property type="term" value="F:thiamine diphosphokinase activity"/>
    <property type="evidence" value="ECO:0007669"/>
    <property type="project" value="UniProtKB-UniRule"/>
</dbReference>
<keyword evidence="3 8" id="KW-0418">Kinase</keyword>
<evidence type="ECO:0000256" key="1">
    <source>
        <dbReference type="ARBA" id="ARBA00022679"/>
    </source>
</evidence>
<dbReference type="Pfam" id="PF04265">
    <property type="entry name" value="TPK_B1_binding"/>
    <property type="match status" value="1"/>
</dbReference>
<dbReference type="Pfam" id="PF04263">
    <property type="entry name" value="TPK_catalytic"/>
    <property type="match status" value="1"/>
</dbReference>
<dbReference type="AlphaFoldDB" id="A0A2A1KBM9"/>
<dbReference type="GeneID" id="93781070"/>
<dbReference type="InterPro" id="IPR007371">
    <property type="entry name" value="TPK_catalytic"/>
</dbReference>
<dbReference type="InterPro" id="IPR053149">
    <property type="entry name" value="TPK"/>
</dbReference>
<dbReference type="PANTHER" id="PTHR41299">
    <property type="entry name" value="THIAMINE PYROPHOSPHOKINASE"/>
    <property type="match status" value="1"/>
</dbReference>